<proteinExistence type="predicted"/>
<dbReference type="PANTHER" id="PTHR13271">
    <property type="entry name" value="UNCHARACTERIZED PUTATIVE METHYLTRANSFERASE"/>
    <property type="match status" value="1"/>
</dbReference>
<dbReference type="InterPro" id="IPR050600">
    <property type="entry name" value="SETD3_SETD6_MTase"/>
</dbReference>
<evidence type="ECO:0000259" key="2">
    <source>
        <dbReference type="PROSITE" id="PS50280"/>
    </source>
</evidence>
<dbReference type="Gene3D" id="3.90.1410.10">
    <property type="entry name" value="set domain protein methyltransferase, domain 1"/>
    <property type="match status" value="1"/>
</dbReference>
<organism evidence="3 4">
    <name type="scientific">Volvox africanus</name>
    <dbReference type="NCBI Taxonomy" id="51714"/>
    <lineage>
        <taxon>Eukaryota</taxon>
        <taxon>Viridiplantae</taxon>
        <taxon>Chlorophyta</taxon>
        <taxon>core chlorophytes</taxon>
        <taxon>Chlorophyceae</taxon>
        <taxon>CS clade</taxon>
        <taxon>Chlamydomonadales</taxon>
        <taxon>Volvocaceae</taxon>
        <taxon>Volvox</taxon>
    </lineage>
</organism>
<dbReference type="InterPro" id="IPR001214">
    <property type="entry name" value="SET_dom"/>
</dbReference>
<dbReference type="PROSITE" id="PS50280">
    <property type="entry name" value="SET"/>
    <property type="match status" value="1"/>
</dbReference>
<reference evidence="3 4" key="1">
    <citation type="journal article" date="2023" name="IScience">
        <title>Expanded male sex-determining region conserved during the evolution of homothallism in the green alga Volvox.</title>
        <authorList>
            <person name="Yamamoto K."/>
            <person name="Matsuzaki R."/>
            <person name="Mahakham W."/>
            <person name="Heman W."/>
            <person name="Sekimoto H."/>
            <person name="Kawachi M."/>
            <person name="Minakuchi Y."/>
            <person name="Toyoda A."/>
            <person name="Nozaki H."/>
        </authorList>
    </citation>
    <scope>NUCLEOTIDE SEQUENCE [LARGE SCALE GENOMIC DNA]</scope>
    <source>
        <strain evidence="3 4">NIES-4468</strain>
    </source>
</reference>
<feature type="domain" description="SET" evidence="2">
    <location>
        <begin position="125"/>
        <end position="378"/>
    </location>
</feature>
<dbReference type="SUPFAM" id="SSF82199">
    <property type="entry name" value="SET domain"/>
    <property type="match status" value="1"/>
</dbReference>
<gene>
    <name evidence="3" type="ORF">VaNZ11_015310</name>
</gene>
<accession>A0ABQ5SKN0</accession>
<evidence type="ECO:0000313" key="3">
    <source>
        <dbReference type="EMBL" id="GLI70349.1"/>
    </source>
</evidence>
<dbReference type="CDD" id="cd10527">
    <property type="entry name" value="SET_LSMT"/>
    <property type="match status" value="1"/>
</dbReference>
<feature type="region of interest" description="Disordered" evidence="1">
    <location>
        <begin position="193"/>
        <end position="220"/>
    </location>
</feature>
<dbReference type="Proteomes" id="UP001165090">
    <property type="component" value="Unassembled WGS sequence"/>
</dbReference>
<keyword evidence="4" id="KW-1185">Reference proteome</keyword>
<evidence type="ECO:0000313" key="4">
    <source>
        <dbReference type="Proteomes" id="UP001165090"/>
    </source>
</evidence>
<dbReference type="PANTHER" id="PTHR13271:SF140">
    <property type="entry name" value="SET DOMAIN-CONTAINING PROTEIN"/>
    <property type="match status" value="1"/>
</dbReference>
<protein>
    <recommendedName>
        <fullName evidence="2">SET domain-containing protein</fullName>
    </recommendedName>
</protein>
<comment type="caution">
    <text evidence="3">The sequence shown here is derived from an EMBL/GenBank/DDBJ whole genome shotgun (WGS) entry which is preliminary data.</text>
</comment>
<name>A0ABQ5SKN0_9CHLO</name>
<feature type="region of interest" description="Disordered" evidence="1">
    <location>
        <begin position="29"/>
        <end position="55"/>
    </location>
</feature>
<feature type="region of interest" description="Disordered" evidence="1">
    <location>
        <begin position="76"/>
        <end position="121"/>
    </location>
</feature>
<sequence length="590" mass="62944">MISGNRSTCMHRCATRSCFRRFPRRIPARAPSVRPRTSAAKVSAPSSHTEESPAFSAAASAGALLQWACSGWPEPEYEHDSRRHRSTSPASTSASSSDSLFTSKSLHPNVGDPANGKENGPSAVFPLRVAARDLGPGRGRGLIAISDVAPGEILLSVPLTRVFTSQPDSELHWSAEMAVRLLRAKHLSAQQHQKQHGEALQYSDDEGIQGPKVSNDLTGPEVAGEAGWGPWIAALPSAVRTPLEYEEAEVRQLGCPYVMEEVQVMQQCVRDCYEVLRPELEGMGCGWQDFLWAVQIFHSRCFFEPSSGLHMCVPGVDLANHSPQPNAAVRLQHSPGACQGYDALAEVAEPPPPEPSRFDLVAGEAGIRCGEEVTISYGRWPSEAFLLLFGFVPTTGTSTAAIGGGDDSTGLVAGAKSYINGSNCFNANTNAGGSAGAGASIRADVATGAGAISPGDSLTVFRDAEEAVHWCLAATMASRRPRVGQQGPGACEEEDVEKITEAIVRAVVEAAPEDSFVNLTLTLDGVDGRLQGVLELVSRHLDVGPRDLLRSRLQERLGDFTGVQGVYRDDAIKLFVQSKCALARLVLAQL</sequence>
<dbReference type="InterPro" id="IPR046341">
    <property type="entry name" value="SET_dom_sf"/>
</dbReference>
<evidence type="ECO:0000256" key="1">
    <source>
        <dbReference type="SAM" id="MobiDB-lite"/>
    </source>
</evidence>
<dbReference type="EMBL" id="BSDZ01000094">
    <property type="protein sequence ID" value="GLI70349.1"/>
    <property type="molecule type" value="Genomic_DNA"/>
</dbReference>
<feature type="compositionally biased region" description="Low complexity" evidence="1">
    <location>
        <begin position="87"/>
        <end position="105"/>
    </location>
</feature>